<accession>A0A8J2X554</accession>
<evidence type="ECO:0000313" key="8">
    <source>
        <dbReference type="Proteomes" id="UP000019375"/>
    </source>
</evidence>
<evidence type="ECO:0000313" key="7">
    <source>
        <dbReference type="EMBL" id="CDF87605.1"/>
    </source>
</evidence>
<name>A0A8J2X554_ZYGB2</name>
<dbReference type="AlphaFoldDB" id="A0A8J2X554"/>
<comment type="subcellular location">
    <subcellularLocation>
        <location evidence="1">Membrane</location>
        <topology evidence="1">Multi-pass membrane protein</topology>
    </subcellularLocation>
</comment>
<reference evidence="8" key="1">
    <citation type="journal article" date="2013" name="Genome Announc.">
        <title>Genome sequence of the food spoilage yeast Zygosaccharomyces bailii CLIB 213(T).</title>
        <authorList>
            <person name="Galeote V."/>
            <person name="Bigey F."/>
            <person name="Devillers H."/>
            <person name="Neuveglise C."/>
            <person name="Dequin S."/>
        </authorList>
    </citation>
    <scope>NUCLEOTIDE SEQUENCE [LARGE SCALE GENOMIC DNA]</scope>
    <source>
        <strain evidence="8">CLIB 213 / ATCC 58445 / CBS 680 / CCRC 21525 / NBRC 1098 / NCYC 1416 / NRRL Y-2227</strain>
    </source>
</reference>
<feature type="transmembrane region" description="Helical" evidence="6">
    <location>
        <begin position="90"/>
        <end position="108"/>
    </location>
</feature>
<evidence type="ECO:0000256" key="6">
    <source>
        <dbReference type="SAM" id="Phobius"/>
    </source>
</evidence>
<feature type="transmembrane region" description="Helical" evidence="6">
    <location>
        <begin position="120"/>
        <end position="139"/>
    </location>
</feature>
<keyword evidence="4 6" id="KW-0472">Membrane</keyword>
<evidence type="ECO:0000256" key="4">
    <source>
        <dbReference type="ARBA" id="ARBA00023136"/>
    </source>
</evidence>
<dbReference type="Proteomes" id="UP000019375">
    <property type="component" value="Unassembled WGS sequence"/>
</dbReference>
<dbReference type="InterPro" id="IPR035952">
    <property type="entry name" value="Rhomboid-like_sf"/>
</dbReference>
<evidence type="ECO:0000256" key="3">
    <source>
        <dbReference type="ARBA" id="ARBA00022989"/>
    </source>
</evidence>
<dbReference type="PANTHER" id="PTHR43066:SF21">
    <property type="entry name" value="UBIQUITIN-ASSOCIATED DOMAIN-CONTAINING PROTEIN 2"/>
    <property type="match status" value="1"/>
</dbReference>
<organism evidence="7 8">
    <name type="scientific">Zygosaccharomyces bailii (strain CLIB 213 / ATCC 58445 / CBS 680 / BCRC 21525 / NBRC 1098 / NCYC 1416 / NRRL Y-2227)</name>
    <dbReference type="NCBI Taxonomy" id="1333698"/>
    <lineage>
        <taxon>Eukaryota</taxon>
        <taxon>Fungi</taxon>
        <taxon>Dikarya</taxon>
        <taxon>Ascomycota</taxon>
        <taxon>Saccharomycotina</taxon>
        <taxon>Saccharomycetes</taxon>
        <taxon>Saccharomycetales</taxon>
        <taxon>Saccharomycetaceae</taxon>
        <taxon>Zygosaccharomyces</taxon>
    </lineage>
</organism>
<keyword evidence="2 6" id="KW-0812">Transmembrane</keyword>
<feature type="region of interest" description="Disordered" evidence="5">
    <location>
        <begin position="233"/>
        <end position="292"/>
    </location>
</feature>
<dbReference type="SUPFAM" id="SSF144091">
    <property type="entry name" value="Rhomboid-like"/>
    <property type="match status" value="1"/>
</dbReference>
<protein>
    <submittedName>
        <fullName evidence="7">BN860_10242g1_1</fullName>
    </submittedName>
</protein>
<feature type="transmembrane region" description="Helical" evidence="6">
    <location>
        <begin position="12"/>
        <end position="34"/>
    </location>
</feature>
<gene>
    <name evidence="7" type="ORF">BN860_10242g</name>
</gene>
<dbReference type="GO" id="GO:0016020">
    <property type="term" value="C:membrane"/>
    <property type="evidence" value="ECO:0007669"/>
    <property type="project" value="UniProtKB-SubCell"/>
</dbReference>
<keyword evidence="3 6" id="KW-1133">Transmembrane helix</keyword>
<dbReference type="OrthoDB" id="272778at2759"/>
<evidence type="ECO:0000256" key="2">
    <source>
        <dbReference type="ARBA" id="ARBA00022692"/>
    </source>
</evidence>
<dbReference type="PANTHER" id="PTHR43066">
    <property type="entry name" value="RHOMBOID-RELATED PROTEIN"/>
    <property type="match status" value="1"/>
</dbReference>
<proteinExistence type="predicted"/>
<dbReference type="GO" id="GO:0004252">
    <property type="term" value="F:serine-type endopeptidase activity"/>
    <property type="evidence" value="ECO:0007669"/>
    <property type="project" value="TreeGrafter"/>
</dbReference>
<feature type="transmembrane region" description="Helical" evidence="6">
    <location>
        <begin position="178"/>
        <end position="205"/>
    </location>
</feature>
<evidence type="ECO:0000256" key="5">
    <source>
        <dbReference type="SAM" id="MobiDB-lite"/>
    </source>
</evidence>
<keyword evidence="8" id="KW-1185">Reference proteome</keyword>
<sequence length="292" mass="33223">MSMETPTGLYRFPVTKICMVGTVMVTLIASVANCKYLFIAKYDPFISQYHQYYRLLIFQFGCVNETDMALLVLIWYQFRNLERLMGSYKYLSVVSLALIYTTVCLAGLNCLVNRVVRLKVFSGLTTGALPLVLAMFHFYKEYTPQVYEFEVVLAQPWSPKSHSKQFKWMLNDQFLVDALVAILLINQGIEGIICGFISWMCGVFLDKGLLPGMERWRLPLIRRLILPQNNAADSAGQQHAADASSEEVLNRRDDDDTEESPTNDGALPVDDENANDEPARPLGVQFLDTFRR</sequence>
<feature type="transmembrane region" description="Helical" evidence="6">
    <location>
        <begin position="55"/>
        <end position="78"/>
    </location>
</feature>
<evidence type="ECO:0000256" key="1">
    <source>
        <dbReference type="ARBA" id="ARBA00004141"/>
    </source>
</evidence>
<dbReference type="EMBL" id="HG316454">
    <property type="protein sequence ID" value="CDF87605.1"/>
    <property type="molecule type" value="Genomic_DNA"/>
</dbReference>